<feature type="transmembrane region" description="Helical" evidence="7">
    <location>
        <begin position="12"/>
        <end position="30"/>
    </location>
</feature>
<feature type="transmembrane region" description="Helical" evidence="7">
    <location>
        <begin position="239"/>
        <end position="261"/>
    </location>
</feature>
<keyword evidence="4 7" id="KW-0812">Transmembrane</keyword>
<evidence type="ECO:0000313" key="9">
    <source>
        <dbReference type="EMBL" id="GAA1852737.1"/>
    </source>
</evidence>
<dbReference type="Pfam" id="PF00528">
    <property type="entry name" value="BPD_transp_1"/>
    <property type="match status" value="1"/>
</dbReference>
<evidence type="ECO:0000256" key="2">
    <source>
        <dbReference type="ARBA" id="ARBA00022448"/>
    </source>
</evidence>
<keyword evidence="6 7" id="KW-0472">Membrane</keyword>
<evidence type="ECO:0000256" key="4">
    <source>
        <dbReference type="ARBA" id="ARBA00022692"/>
    </source>
</evidence>
<dbReference type="CDD" id="cd06261">
    <property type="entry name" value="TM_PBP2"/>
    <property type="match status" value="1"/>
</dbReference>
<organism evidence="9 10">
    <name type="scientific">Pseudonocardia ailaonensis</name>
    <dbReference type="NCBI Taxonomy" id="367279"/>
    <lineage>
        <taxon>Bacteria</taxon>
        <taxon>Bacillati</taxon>
        <taxon>Actinomycetota</taxon>
        <taxon>Actinomycetes</taxon>
        <taxon>Pseudonocardiales</taxon>
        <taxon>Pseudonocardiaceae</taxon>
        <taxon>Pseudonocardia</taxon>
    </lineage>
</organism>
<dbReference type="InterPro" id="IPR000515">
    <property type="entry name" value="MetI-like"/>
</dbReference>
<evidence type="ECO:0000256" key="7">
    <source>
        <dbReference type="RuleBase" id="RU363032"/>
    </source>
</evidence>
<feature type="domain" description="ABC transmembrane type-1" evidence="8">
    <location>
        <begin position="95"/>
        <end position="304"/>
    </location>
</feature>
<evidence type="ECO:0000256" key="1">
    <source>
        <dbReference type="ARBA" id="ARBA00004651"/>
    </source>
</evidence>
<evidence type="ECO:0000256" key="3">
    <source>
        <dbReference type="ARBA" id="ARBA00022475"/>
    </source>
</evidence>
<dbReference type="EMBL" id="BAAAQK010000009">
    <property type="protein sequence ID" value="GAA1852737.1"/>
    <property type="molecule type" value="Genomic_DNA"/>
</dbReference>
<evidence type="ECO:0000256" key="6">
    <source>
        <dbReference type="ARBA" id="ARBA00023136"/>
    </source>
</evidence>
<proteinExistence type="inferred from homology"/>
<name>A0ABN2N4V6_9PSEU</name>
<feature type="transmembrane region" description="Helical" evidence="7">
    <location>
        <begin position="281"/>
        <end position="307"/>
    </location>
</feature>
<dbReference type="PANTHER" id="PTHR43163">
    <property type="entry name" value="DIPEPTIDE TRANSPORT SYSTEM PERMEASE PROTEIN DPPB-RELATED"/>
    <property type="match status" value="1"/>
</dbReference>
<dbReference type="Proteomes" id="UP001500449">
    <property type="component" value="Unassembled WGS sequence"/>
</dbReference>
<accession>A0ABN2N4V6</accession>
<dbReference type="SUPFAM" id="SSF161098">
    <property type="entry name" value="MetI-like"/>
    <property type="match status" value="1"/>
</dbReference>
<comment type="similarity">
    <text evidence="7">Belongs to the binding-protein-dependent transport system permease family.</text>
</comment>
<dbReference type="PROSITE" id="PS50928">
    <property type="entry name" value="ABC_TM1"/>
    <property type="match status" value="1"/>
</dbReference>
<evidence type="ECO:0000259" key="8">
    <source>
        <dbReference type="PROSITE" id="PS50928"/>
    </source>
</evidence>
<protein>
    <submittedName>
        <fullName evidence="9">ABC transporter permease</fullName>
    </submittedName>
</protein>
<dbReference type="PANTHER" id="PTHR43163:SF3">
    <property type="entry name" value="PEPTIDE ABC TRANSPORTER PERMEASE PROTEIN"/>
    <property type="match status" value="1"/>
</dbReference>
<dbReference type="Pfam" id="PF19300">
    <property type="entry name" value="BPD_transp_1_N"/>
    <property type="match status" value="1"/>
</dbReference>
<reference evidence="9 10" key="1">
    <citation type="journal article" date="2019" name="Int. J. Syst. Evol. Microbiol.">
        <title>The Global Catalogue of Microorganisms (GCM) 10K type strain sequencing project: providing services to taxonomists for standard genome sequencing and annotation.</title>
        <authorList>
            <consortium name="The Broad Institute Genomics Platform"/>
            <consortium name="The Broad Institute Genome Sequencing Center for Infectious Disease"/>
            <person name="Wu L."/>
            <person name="Ma J."/>
        </authorList>
    </citation>
    <scope>NUCLEOTIDE SEQUENCE [LARGE SCALE GENOMIC DNA]</scope>
    <source>
        <strain evidence="9 10">JCM 16009</strain>
    </source>
</reference>
<keyword evidence="3" id="KW-1003">Cell membrane</keyword>
<evidence type="ECO:0000313" key="10">
    <source>
        <dbReference type="Proteomes" id="UP001500449"/>
    </source>
</evidence>
<dbReference type="InterPro" id="IPR045621">
    <property type="entry name" value="BPD_transp_1_N"/>
</dbReference>
<evidence type="ECO:0000256" key="5">
    <source>
        <dbReference type="ARBA" id="ARBA00022989"/>
    </source>
</evidence>
<dbReference type="InterPro" id="IPR035906">
    <property type="entry name" value="MetI-like_sf"/>
</dbReference>
<feature type="transmembrane region" description="Helical" evidence="7">
    <location>
        <begin position="177"/>
        <end position="197"/>
    </location>
</feature>
<sequence>MTWYVTRRLASVIPTLLVVSLFTFALITAIPGDKALAIAGVAASAEDLQRVREQYFLDQPIIVQYWHWLTSVLHFDFGVSRFNGESVAGQIASRLPVTLSLVLLAAAIALLFGVLLGISSGLRPRSPVDVITNLASGLVLAIPSFVGAVLLVLVVGLQFGWLPLQGYEKFGDSPIGWFEHMLMPALALSGNLGAIVYRQLRASVNDTLGSRFVTAAWARGGTPVPVTGKHVLRNASGPALTSFGVQLAYLIGGTVVVEQIFSIPGMGTYMLAAIKGNDVPVIQGCILTFVVCNAVFSLLVDIIYGLLNPKLRVAA</sequence>
<gene>
    <name evidence="9" type="ORF">GCM10009836_36020</name>
</gene>
<comment type="subcellular location">
    <subcellularLocation>
        <location evidence="1 7">Cell membrane</location>
        <topology evidence="1 7">Multi-pass membrane protein</topology>
    </subcellularLocation>
</comment>
<keyword evidence="5 7" id="KW-1133">Transmembrane helix</keyword>
<comment type="caution">
    <text evidence="9">The sequence shown here is derived from an EMBL/GenBank/DDBJ whole genome shotgun (WGS) entry which is preliminary data.</text>
</comment>
<feature type="transmembrane region" description="Helical" evidence="7">
    <location>
        <begin position="97"/>
        <end position="118"/>
    </location>
</feature>
<feature type="transmembrane region" description="Helical" evidence="7">
    <location>
        <begin position="130"/>
        <end position="157"/>
    </location>
</feature>
<keyword evidence="2 7" id="KW-0813">Transport</keyword>
<keyword evidence="10" id="KW-1185">Reference proteome</keyword>
<dbReference type="Gene3D" id="1.10.3720.10">
    <property type="entry name" value="MetI-like"/>
    <property type="match status" value="1"/>
</dbReference>
<dbReference type="RefSeq" id="WP_344418073.1">
    <property type="nucleotide sequence ID" value="NZ_BAAAQK010000009.1"/>
</dbReference>